<reference evidence="1" key="1">
    <citation type="submission" date="2021-05" db="EMBL/GenBank/DDBJ databases">
        <authorList>
            <person name="Alioto T."/>
            <person name="Alioto T."/>
            <person name="Gomez Garrido J."/>
        </authorList>
    </citation>
    <scope>NUCLEOTIDE SEQUENCE</scope>
</reference>
<accession>A0A8D8WGY8</accession>
<dbReference type="EMBL" id="HBUF01195415">
    <property type="protein sequence ID" value="CAG6659850.1"/>
    <property type="molecule type" value="Transcribed_RNA"/>
</dbReference>
<dbReference type="EMBL" id="HBUF01195418">
    <property type="protein sequence ID" value="CAG6659853.1"/>
    <property type="molecule type" value="Transcribed_RNA"/>
</dbReference>
<dbReference type="EMBL" id="HBUF01195417">
    <property type="protein sequence ID" value="CAG6659852.1"/>
    <property type="molecule type" value="Transcribed_RNA"/>
</dbReference>
<protein>
    <submittedName>
        <fullName evidence="1">Uncharacterized protein</fullName>
    </submittedName>
</protein>
<proteinExistence type="predicted"/>
<evidence type="ECO:0000313" key="1">
    <source>
        <dbReference type="EMBL" id="CAG6659852.1"/>
    </source>
</evidence>
<dbReference type="AlphaFoldDB" id="A0A8D8WGY8"/>
<sequence>MHIISTFSNKSHLIILSPSNSGVYKGSYNTHKKQRTCQLLSYKKNSSCAPVGMSSPLISVMIIFNRHSSNLDLPHDFSSFKIIGRDVLELKEKNQLHTEEQNEK</sequence>
<dbReference type="EMBL" id="HBUF01195416">
    <property type="protein sequence ID" value="CAG6659851.1"/>
    <property type="molecule type" value="Transcribed_RNA"/>
</dbReference>
<organism evidence="1">
    <name type="scientific">Cacopsylla melanoneura</name>
    <dbReference type="NCBI Taxonomy" id="428564"/>
    <lineage>
        <taxon>Eukaryota</taxon>
        <taxon>Metazoa</taxon>
        <taxon>Ecdysozoa</taxon>
        <taxon>Arthropoda</taxon>
        <taxon>Hexapoda</taxon>
        <taxon>Insecta</taxon>
        <taxon>Pterygota</taxon>
        <taxon>Neoptera</taxon>
        <taxon>Paraneoptera</taxon>
        <taxon>Hemiptera</taxon>
        <taxon>Sternorrhyncha</taxon>
        <taxon>Psylloidea</taxon>
        <taxon>Psyllidae</taxon>
        <taxon>Psyllinae</taxon>
        <taxon>Cacopsylla</taxon>
    </lineage>
</organism>
<name>A0A8D8WGY8_9HEMI</name>